<keyword evidence="3" id="KW-1185">Reference proteome</keyword>
<gene>
    <name evidence="2" type="ORF">TD3509T_1568</name>
</gene>
<reference evidence="2 3" key="1">
    <citation type="submission" date="2024-05" db="EMBL/GenBank/DDBJ databases">
        <authorList>
            <person name="Duchaud E."/>
        </authorList>
    </citation>
    <scope>NUCLEOTIDE SEQUENCE [LARGE SCALE GENOMIC DNA]</scope>
    <source>
        <strain evidence="2">Ena-SAMPLE-TAB-13-05-2024-13:56:06:370-140309</strain>
    </source>
</reference>
<feature type="signal peptide" evidence="1">
    <location>
        <begin position="1"/>
        <end position="19"/>
    </location>
</feature>
<dbReference type="EMBL" id="OZ038524">
    <property type="protein sequence ID" value="CAL2083630.1"/>
    <property type="molecule type" value="Genomic_DNA"/>
</dbReference>
<dbReference type="Proteomes" id="UP001497514">
    <property type="component" value="Chromosome"/>
</dbReference>
<organism evidence="2 3">
    <name type="scientific">Tenacibaculum dicentrarchi</name>
    <dbReference type="NCBI Taxonomy" id="669041"/>
    <lineage>
        <taxon>Bacteria</taxon>
        <taxon>Pseudomonadati</taxon>
        <taxon>Bacteroidota</taxon>
        <taxon>Flavobacteriia</taxon>
        <taxon>Flavobacteriales</taxon>
        <taxon>Flavobacteriaceae</taxon>
        <taxon>Tenacibaculum</taxon>
    </lineage>
</organism>
<evidence type="ECO:0000313" key="2">
    <source>
        <dbReference type="EMBL" id="CAL2083630.1"/>
    </source>
</evidence>
<accession>A0ABM9NY35</accession>
<keyword evidence="1" id="KW-0732">Signal</keyword>
<evidence type="ECO:0000313" key="3">
    <source>
        <dbReference type="Proteomes" id="UP001497514"/>
    </source>
</evidence>
<evidence type="ECO:0000256" key="1">
    <source>
        <dbReference type="SAM" id="SignalP"/>
    </source>
</evidence>
<protein>
    <submittedName>
        <fullName evidence="2">Uncharacterized protein</fullName>
    </submittedName>
</protein>
<proteinExistence type="predicted"/>
<sequence length="97" mass="10826">MKKVLLTALFLGAFVSANAVGLEKIDDKNIKLSKTLNFIEKETKTTLFVSYNDISGDCSILIKNNKTGQTVFKKVLKTETAKDCRKLLSDLLNKLDK</sequence>
<dbReference type="RefSeq" id="WP_101902782.1">
    <property type="nucleotide sequence ID" value="NZ_JBFKZU010000013.1"/>
</dbReference>
<name>A0ABM9NY35_9FLAO</name>
<feature type="chain" id="PRO_5045398095" evidence="1">
    <location>
        <begin position="20"/>
        <end position="97"/>
    </location>
</feature>